<evidence type="ECO:0000259" key="10">
    <source>
        <dbReference type="PROSITE" id="PS51880"/>
    </source>
</evidence>
<protein>
    <recommendedName>
        <fullName evidence="2">threonine--tRNA ligase</fullName>
        <ecNumber evidence="2">6.1.1.3</ecNumber>
    </recommendedName>
    <alternativeName>
        <fullName evidence="8">Threonyl-tRNA synthetase</fullName>
    </alternativeName>
</protein>
<evidence type="ECO:0000256" key="9">
    <source>
        <dbReference type="ARBA" id="ARBA00049515"/>
    </source>
</evidence>
<dbReference type="InterPro" id="IPR012676">
    <property type="entry name" value="TGS-like"/>
</dbReference>
<dbReference type="PROSITE" id="PS51880">
    <property type="entry name" value="TGS"/>
    <property type="match status" value="1"/>
</dbReference>
<dbReference type="EMBL" id="JAGXEW010000071">
    <property type="protein sequence ID" value="KAK1149793.1"/>
    <property type="molecule type" value="Genomic_DNA"/>
</dbReference>
<dbReference type="Proteomes" id="UP001230051">
    <property type="component" value="Unassembled WGS sequence"/>
</dbReference>
<dbReference type="Pfam" id="PF02824">
    <property type="entry name" value="TGS"/>
    <property type="match status" value="1"/>
</dbReference>
<dbReference type="GO" id="GO:0005739">
    <property type="term" value="C:mitochondrion"/>
    <property type="evidence" value="ECO:0007669"/>
    <property type="project" value="TreeGrafter"/>
</dbReference>
<dbReference type="InterPro" id="IPR004095">
    <property type="entry name" value="TGS"/>
</dbReference>
<feature type="domain" description="TGS" evidence="10">
    <location>
        <begin position="53"/>
        <end position="117"/>
    </location>
</feature>
<evidence type="ECO:0000256" key="5">
    <source>
        <dbReference type="ARBA" id="ARBA00022840"/>
    </source>
</evidence>
<dbReference type="Gene3D" id="3.10.20.30">
    <property type="match status" value="1"/>
</dbReference>
<evidence type="ECO:0000256" key="4">
    <source>
        <dbReference type="ARBA" id="ARBA00022741"/>
    </source>
</evidence>
<evidence type="ECO:0000256" key="3">
    <source>
        <dbReference type="ARBA" id="ARBA00022598"/>
    </source>
</evidence>
<evidence type="ECO:0000256" key="2">
    <source>
        <dbReference type="ARBA" id="ARBA00013163"/>
    </source>
</evidence>
<proteinExistence type="inferred from homology"/>
<dbReference type="InterPro" id="IPR018163">
    <property type="entry name" value="Thr/Ala-tRNA-synth_IIc_edit"/>
</dbReference>
<keyword evidence="3 11" id="KW-0436">Ligase</keyword>
<sequence length="280" mass="31151">MLTAVRALGGAAALRCRAYGQVPLPPLVSERLALFMQLQSQRSAWLEERAQRDSKPIRVSLPDGRELDAQAWKTSPLDLAARLGRSLADGAVVARVNGVLWDLGRPLEQDGTLEILGFDSSEGKQVFWHSSAHVLGSVMECLYRGSLCLGPSTDSGFFYDMHLDPSSLPSNDLPALQELCTQMIRERQPFERLEVTRGELLELFKHNKFKLQIIEEKITTQTATVYRCGSLVDLCRGPHLPHTGKIKAFKLLKSSSAQWRGDPSLQPLHRVIGVSFPRHS</sequence>
<name>A0AAD8CGY6_ACIOX</name>
<gene>
    <name evidence="11" type="primary">tarsl2</name>
    <name evidence="11" type="ORF">AOXY_G34635</name>
</gene>
<dbReference type="SMART" id="SM00863">
    <property type="entry name" value="tRNA_SAD"/>
    <property type="match status" value="1"/>
</dbReference>
<dbReference type="AlphaFoldDB" id="A0AAD8CGY6"/>
<comment type="caution">
    <text evidence="11">The sequence shown here is derived from an EMBL/GenBank/DDBJ whole genome shotgun (WGS) entry which is preliminary data.</text>
</comment>
<dbReference type="PANTHER" id="PTHR11451:SF27">
    <property type="entry name" value="THREONINE--TRNA LIGASE, MITOCHONDRIAL"/>
    <property type="match status" value="1"/>
</dbReference>
<keyword evidence="4" id="KW-0547">Nucleotide-binding</keyword>
<dbReference type="GO" id="GO:0006435">
    <property type="term" value="P:threonyl-tRNA aminoacylation"/>
    <property type="evidence" value="ECO:0007669"/>
    <property type="project" value="TreeGrafter"/>
</dbReference>
<keyword evidence="12" id="KW-1185">Reference proteome</keyword>
<dbReference type="Gene3D" id="3.30.980.10">
    <property type="entry name" value="Threonyl-trna Synthetase, Chain A, domain 2"/>
    <property type="match status" value="1"/>
</dbReference>
<dbReference type="SUPFAM" id="SSF81271">
    <property type="entry name" value="TGS-like"/>
    <property type="match status" value="1"/>
</dbReference>
<dbReference type="FunFam" id="3.10.20.30:FF:000006">
    <property type="entry name" value="Threonine--tRNA ligase, cytoplasmic"/>
    <property type="match status" value="1"/>
</dbReference>
<keyword evidence="5" id="KW-0067">ATP-binding</keyword>
<dbReference type="Pfam" id="PF07973">
    <property type="entry name" value="tRNA_SAD"/>
    <property type="match status" value="1"/>
</dbReference>
<comment type="similarity">
    <text evidence="1">Belongs to the class-II aminoacyl-tRNA synthetase family.</text>
</comment>
<dbReference type="FunFam" id="3.30.980.10:FF:000003">
    <property type="entry name" value="Threonine--tRNA ligase, cytoplasmic"/>
    <property type="match status" value="1"/>
</dbReference>
<dbReference type="GO" id="GO:0005524">
    <property type="term" value="F:ATP binding"/>
    <property type="evidence" value="ECO:0007669"/>
    <property type="project" value="UniProtKB-KW"/>
</dbReference>
<dbReference type="PANTHER" id="PTHR11451">
    <property type="entry name" value="THREONINE-TRNA LIGASE"/>
    <property type="match status" value="1"/>
</dbReference>
<dbReference type="InterPro" id="IPR012947">
    <property type="entry name" value="tRNA_SAD"/>
</dbReference>
<dbReference type="SUPFAM" id="SSF55186">
    <property type="entry name" value="ThrRS/AlaRS common domain"/>
    <property type="match status" value="1"/>
</dbReference>
<comment type="catalytic activity">
    <reaction evidence="9">
        <text>tRNA(Thr) + L-threonine + ATP = L-threonyl-tRNA(Thr) + AMP + diphosphate + H(+)</text>
        <dbReference type="Rhea" id="RHEA:24624"/>
        <dbReference type="Rhea" id="RHEA-COMP:9670"/>
        <dbReference type="Rhea" id="RHEA-COMP:9704"/>
        <dbReference type="ChEBI" id="CHEBI:15378"/>
        <dbReference type="ChEBI" id="CHEBI:30616"/>
        <dbReference type="ChEBI" id="CHEBI:33019"/>
        <dbReference type="ChEBI" id="CHEBI:57926"/>
        <dbReference type="ChEBI" id="CHEBI:78442"/>
        <dbReference type="ChEBI" id="CHEBI:78534"/>
        <dbReference type="ChEBI" id="CHEBI:456215"/>
        <dbReference type="EC" id="6.1.1.3"/>
    </reaction>
</comment>
<evidence type="ECO:0000313" key="11">
    <source>
        <dbReference type="EMBL" id="KAK1149793.1"/>
    </source>
</evidence>
<evidence type="ECO:0000313" key="12">
    <source>
        <dbReference type="Proteomes" id="UP001230051"/>
    </source>
</evidence>
<evidence type="ECO:0000256" key="7">
    <source>
        <dbReference type="ARBA" id="ARBA00023146"/>
    </source>
</evidence>
<keyword evidence="6" id="KW-0648">Protein biosynthesis</keyword>
<dbReference type="CDD" id="cd01667">
    <property type="entry name" value="TGS_ThrRS"/>
    <property type="match status" value="1"/>
</dbReference>
<organism evidence="11 12">
    <name type="scientific">Acipenser oxyrinchus oxyrinchus</name>
    <dbReference type="NCBI Taxonomy" id="40147"/>
    <lineage>
        <taxon>Eukaryota</taxon>
        <taxon>Metazoa</taxon>
        <taxon>Chordata</taxon>
        <taxon>Craniata</taxon>
        <taxon>Vertebrata</taxon>
        <taxon>Euteleostomi</taxon>
        <taxon>Actinopterygii</taxon>
        <taxon>Chondrostei</taxon>
        <taxon>Acipenseriformes</taxon>
        <taxon>Acipenseridae</taxon>
        <taxon>Acipenser</taxon>
    </lineage>
</organism>
<keyword evidence="7" id="KW-0030">Aminoacyl-tRNA synthetase</keyword>
<dbReference type="GO" id="GO:0004829">
    <property type="term" value="F:threonine-tRNA ligase activity"/>
    <property type="evidence" value="ECO:0007669"/>
    <property type="project" value="UniProtKB-EC"/>
</dbReference>
<evidence type="ECO:0000256" key="6">
    <source>
        <dbReference type="ARBA" id="ARBA00022917"/>
    </source>
</evidence>
<evidence type="ECO:0000256" key="1">
    <source>
        <dbReference type="ARBA" id="ARBA00008226"/>
    </source>
</evidence>
<reference evidence="11" key="1">
    <citation type="submission" date="2022-02" db="EMBL/GenBank/DDBJ databases">
        <title>Atlantic sturgeon de novo genome assembly.</title>
        <authorList>
            <person name="Stock M."/>
            <person name="Klopp C."/>
            <person name="Guiguen Y."/>
            <person name="Cabau C."/>
            <person name="Parinello H."/>
            <person name="Santidrian Yebra-Pimentel E."/>
            <person name="Kuhl H."/>
            <person name="Dirks R.P."/>
            <person name="Guessner J."/>
            <person name="Wuertz S."/>
            <person name="Du K."/>
            <person name="Schartl M."/>
        </authorList>
    </citation>
    <scope>NUCLEOTIDE SEQUENCE</scope>
    <source>
        <strain evidence="11">STURGEONOMICS-FGT-2020</strain>
        <tissue evidence="11">Whole blood</tissue>
    </source>
</reference>
<dbReference type="EC" id="6.1.1.3" evidence="2"/>
<accession>A0AAD8CGY6</accession>
<dbReference type="InterPro" id="IPR012675">
    <property type="entry name" value="Beta-grasp_dom_sf"/>
</dbReference>
<evidence type="ECO:0000256" key="8">
    <source>
        <dbReference type="ARBA" id="ARBA00031900"/>
    </source>
</evidence>